<comment type="subcellular location">
    <subcellularLocation>
        <location evidence="1 8">Cell membrane</location>
        <topology evidence="1 8">Multi-pass membrane protein</topology>
    </subcellularLocation>
</comment>
<feature type="transmembrane region" description="Helical" evidence="8">
    <location>
        <begin position="77"/>
        <end position="96"/>
    </location>
</feature>
<sequence length="252" mass="27161">MDALFITDPWFYCTAIPAILIFGIGKGGLGGALGIVAVPLMSLTIAPVQAAAIMLPILLLMDAFAVKHHYRSIDWQIVKQMLPGMVIGVAAAGMFMLSFSEALIRVGIGLLCLYFSARYFLSYRRRDEENAHLMATPWGFLSGFASTAIHAGGGPASIYFLSLKIDKVVLIASMAAFFALTNVCKLVPFYLLGELEIANMATALLLMPIAPIGVKMGVWLLHRCSNETVYTLCYSLLVLSGSNLFIDGVAAL</sequence>
<dbReference type="PANTHER" id="PTHR30269">
    <property type="entry name" value="TRANSMEMBRANE PROTEIN YFCA"/>
    <property type="match status" value="1"/>
</dbReference>
<feature type="transmembrane region" description="Helical" evidence="8">
    <location>
        <begin position="44"/>
        <end position="65"/>
    </location>
</feature>
<accession>A0ABX3FEB2</accession>
<evidence type="ECO:0000256" key="3">
    <source>
        <dbReference type="ARBA" id="ARBA00022448"/>
    </source>
</evidence>
<evidence type="ECO:0000256" key="7">
    <source>
        <dbReference type="ARBA" id="ARBA00023136"/>
    </source>
</evidence>
<dbReference type="Proteomes" id="UP000186206">
    <property type="component" value="Unassembled WGS sequence"/>
</dbReference>
<proteinExistence type="inferred from homology"/>
<dbReference type="InterPro" id="IPR002781">
    <property type="entry name" value="TM_pro_TauE-like"/>
</dbReference>
<feature type="transmembrane region" description="Helical" evidence="8">
    <location>
        <begin position="228"/>
        <end position="246"/>
    </location>
</feature>
<feature type="transmembrane region" description="Helical" evidence="8">
    <location>
        <begin position="197"/>
        <end position="221"/>
    </location>
</feature>
<feature type="transmembrane region" description="Helical" evidence="8">
    <location>
        <begin position="168"/>
        <end position="191"/>
    </location>
</feature>
<keyword evidence="7 8" id="KW-0472">Membrane</keyword>
<feature type="transmembrane region" description="Helical" evidence="8">
    <location>
        <begin position="102"/>
        <end position="121"/>
    </location>
</feature>
<comment type="similarity">
    <text evidence="2 8">Belongs to the 4-toluene sulfonate uptake permease (TSUP) (TC 2.A.102) family.</text>
</comment>
<evidence type="ECO:0000256" key="5">
    <source>
        <dbReference type="ARBA" id="ARBA00022692"/>
    </source>
</evidence>
<keyword evidence="5 8" id="KW-0812">Transmembrane</keyword>
<reference evidence="9 10" key="1">
    <citation type="submission" date="2016-09" db="EMBL/GenBank/DDBJ databases">
        <title>Genomic Taxonomy of the Vibrionaceae.</title>
        <authorList>
            <person name="Gonzalez-Castillo A."/>
            <person name="Gomez-Gil B."/>
            <person name="Enciso-Ibarra K."/>
        </authorList>
    </citation>
    <scope>NUCLEOTIDE SEQUENCE [LARGE SCALE GENOMIC DNA]</scope>
    <source>
        <strain evidence="9 10">CAIM 1731</strain>
    </source>
</reference>
<gene>
    <name evidence="9" type="ORF">BIY21_16560</name>
</gene>
<evidence type="ECO:0000313" key="9">
    <source>
        <dbReference type="EMBL" id="OLQ87845.1"/>
    </source>
</evidence>
<evidence type="ECO:0000256" key="6">
    <source>
        <dbReference type="ARBA" id="ARBA00022989"/>
    </source>
</evidence>
<evidence type="ECO:0000256" key="2">
    <source>
        <dbReference type="ARBA" id="ARBA00009142"/>
    </source>
</evidence>
<organism evidence="9 10">
    <name type="scientific">Vibrio ponticus</name>
    <dbReference type="NCBI Taxonomy" id="265668"/>
    <lineage>
        <taxon>Bacteria</taxon>
        <taxon>Pseudomonadati</taxon>
        <taxon>Pseudomonadota</taxon>
        <taxon>Gammaproteobacteria</taxon>
        <taxon>Vibrionales</taxon>
        <taxon>Vibrionaceae</taxon>
        <taxon>Vibrio</taxon>
    </lineage>
</organism>
<keyword evidence="6 8" id="KW-1133">Transmembrane helix</keyword>
<keyword evidence="10" id="KW-1185">Reference proteome</keyword>
<dbReference type="RefSeq" id="WP_075651185.1">
    <property type="nucleotide sequence ID" value="NZ_AP019659.1"/>
</dbReference>
<keyword evidence="4 8" id="KW-1003">Cell membrane</keyword>
<dbReference type="PANTHER" id="PTHR30269:SF37">
    <property type="entry name" value="MEMBRANE TRANSPORTER PROTEIN"/>
    <property type="match status" value="1"/>
</dbReference>
<evidence type="ECO:0000256" key="8">
    <source>
        <dbReference type="RuleBase" id="RU363041"/>
    </source>
</evidence>
<keyword evidence="3" id="KW-0813">Transport</keyword>
<evidence type="ECO:0000313" key="10">
    <source>
        <dbReference type="Proteomes" id="UP000186206"/>
    </source>
</evidence>
<evidence type="ECO:0000256" key="4">
    <source>
        <dbReference type="ARBA" id="ARBA00022475"/>
    </source>
</evidence>
<dbReference type="EMBL" id="MJMI01000116">
    <property type="protein sequence ID" value="OLQ87845.1"/>
    <property type="molecule type" value="Genomic_DNA"/>
</dbReference>
<comment type="caution">
    <text evidence="9">The sequence shown here is derived from an EMBL/GenBank/DDBJ whole genome shotgun (WGS) entry which is preliminary data.</text>
</comment>
<protein>
    <recommendedName>
        <fullName evidence="8">Probable membrane transporter protein</fullName>
    </recommendedName>
</protein>
<dbReference type="Pfam" id="PF01925">
    <property type="entry name" value="TauE"/>
    <property type="match status" value="1"/>
</dbReference>
<feature type="transmembrane region" description="Helical" evidence="8">
    <location>
        <begin position="12"/>
        <end position="38"/>
    </location>
</feature>
<name>A0ABX3FEB2_9VIBR</name>
<dbReference type="InterPro" id="IPR052017">
    <property type="entry name" value="TSUP"/>
</dbReference>
<evidence type="ECO:0000256" key="1">
    <source>
        <dbReference type="ARBA" id="ARBA00004651"/>
    </source>
</evidence>